<proteinExistence type="predicted"/>
<sequence length="72" mass="8362">MTELTVEEHFIVEKLKEKGGKLNYKELQTLCQDEFEGVRLILKKLKEKGIVDYEGMIPGFSAEIELIRDLSF</sequence>
<organism evidence="1">
    <name type="scientific">marine sediment metagenome</name>
    <dbReference type="NCBI Taxonomy" id="412755"/>
    <lineage>
        <taxon>unclassified sequences</taxon>
        <taxon>metagenomes</taxon>
        <taxon>ecological metagenomes</taxon>
    </lineage>
</organism>
<name>X1E823_9ZZZZ</name>
<protein>
    <submittedName>
        <fullName evidence="1">Uncharacterized protein</fullName>
    </submittedName>
</protein>
<dbReference type="AlphaFoldDB" id="X1E823"/>
<gene>
    <name evidence="1" type="ORF">S03H2_10163</name>
</gene>
<evidence type="ECO:0000313" key="1">
    <source>
        <dbReference type="EMBL" id="GAH28742.1"/>
    </source>
</evidence>
<accession>X1E823</accession>
<comment type="caution">
    <text evidence="1">The sequence shown here is derived from an EMBL/GenBank/DDBJ whole genome shotgun (WGS) entry which is preliminary data.</text>
</comment>
<dbReference type="EMBL" id="BARU01005246">
    <property type="protein sequence ID" value="GAH28742.1"/>
    <property type="molecule type" value="Genomic_DNA"/>
</dbReference>
<reference evidence="1" key="1">
    <citation type="journal article" date="2014" name="Front. Microbiol.">
        <title>High frequency of phylogenetically diverse reductive dehalogenase-homologous genes in deep subseafloor sedimentary metagenomes.</title>
        <authorList>
            <person name="Kawai M."/>
            <person name="Futagami T."/>
            <person name="Toyoda A."/>
            <person name="Takaki Y."/>
            <person name="Nishi S."/>
            <person name="Hori S."/>
            <person name="Arai W."/>
            <person name="Tsubouchi T."/>
            <person name="Morono Y."/>
            <person name="Uchiyama I."/>
            <person name="Ito T."/>
            <person name="Fujiyama A."/>
            <person name="Inagaki F."/>
            <person name="Takami H."/>
        </authorList>
    </citation>
    <scope>NUCLEOTIDE SEQUENCE</scope>
    <source>
        <strain evidence="1">Expedition CK06-06</strain>
    </source>
</reference>